<accession>A0A1X7ALB2</accession>
<dbReference type="PRINTS" id="PR00412">
    <property type="entry name" value="EPOXHYDRLASE"/>
</dbReference>
<protein>
    <submittedName>
        <fullName evidence="2">Lipase 1</fullName>
        <ecNumber evidence="2">3.1.1.3</ecNumber>
    </submittedName>
</protein>
<dbReference type="PANTHER" id="PTHR43798:SF5">
    <property type="entry name" value="MONOACYLGLYCEROL LIPASE ABHD6"/>
    <property type="match status" value="1"/>
</dbReference>
<name>A0A1X7ALB2_9GAMM</name>
<dbReference type="GO" id="GO:0046464">
    <property type="term" value="P:acylglycerol catabolic process"/>
    <property type="evidence" value="ECO:0007669"/>
    <property type="project" value="TreeGrafter"/>
</dbReference>
<dbReference type="OrthoDB" id="9780765at2"/>
<dbReference type="PRINTS" id="PR00111">
    <property type="entry name" value="ABHYDROLASE"/>
</dbReference>
<keyword evidence="2" id="KW-0378">Hydrolase</keyword>
<organism evidence="2 3">
    <name type="scientific">Parendozoicomonas haliclonae</name>
    <dbReference type="NCBI Taxonomy" id="1960125"/>
    <lineage>
        <taxon>Bacteria</taxon>
        <taxon>Pseudomonadati</taxon>
        <taxon>Pseudomonadota</taxon>
        <taxon>Gammaproteobacteria</taxon>
        <taxon>Oceanospirillales</taxon>
        <taxon>Endozoicomonadaceae</taxon>
        <taxon>Parendozoicomonas</taxon>
    </lineage>
</organism>
<dbReference type="Pfam" id="PF00561">
    <property type="entry name" value="Abhydrolase_1"/>
    <property type="match status" value="1"/>
</dbReference>
<dbReference type="Gene3D" id="3.40.50.1820">
    <property type="entry name" value="alpha/beta hydrolase"/>
    <property type="match status" value="1"/>
</dbReference>
<evidence type="ECO:0000259" key="1">
    <source>
        <dbReference type="Pfam" id="PF00561"/>
    </source>
</evidence>
<evidence type="ECO:0000313" key="2">
    <source>
        <dbReference type="EMBL" id="SMA45622.1"/>
    </source>
</evidence>
<gene>
    <name evidence="2" type="primary">lip1</name>
    <name evidence="2" type="ORF">EHSB41UT_01965</name>
</gene>
<sequence>MITATAFLIWAYLLPALNELPHTIYDRGQDLGAWMYGFNSREVMADGCLTRYLERGEGPTLLMLHGVGVSKEVWLLMAPYLRNYRLIIPDLPGHGQSCRDLERNYRLEGMTQWLEAFSSGLHLGSVHIAAHSVGASIAGWYAAGLPEQVQTLTAIAPAGIEQVPADIKKLSPFMHELVTTGENQLLAKDVTDFSRVMNMGVEKQPWPWMVWFGYRLLAWEYLRNQEYTDRAIQGMLETREDLQSGKINSTGLFSDITMPTQVIWGERDAVMDVAGADVIESYRADIPVHRLPGIGHGPMLEDARQSAELLDDFIQAYLYPAPEGSNDQEDD</sequence>
<dbReference type="AlphaFoldDB" id="A0A1X7ALB2"/>
<keyword evidence="3" id="KW-1185">Reference proteome</keyword>
<reference evidence="2 3" key="1">
    <citation type="submission" date="2017-03" db="EMBL/GenBank/DDBJ databases">
        <authorList>
            <person name="Afonso C.L."/>
            <person name="Miller P.J."/>
            <person name="Scott M.A."/>
            <person name="Spackman E."/>
            <person name="Goraichik I."/>
            <person name="Dimitrov K.M."/>
            <person name="Suarez D.L."/>
            <person name="Swayne D.E."/>
        </authorList>
    </citation>
    <scope>NUCLEOTIDE SEQUENCE [LARGE SCALE GENOMIC DNA]</scope>
    <source>
        <strain evidence="2">SB41UT1</strain>
    </source>
</reference>
<dbReference type="InterPro" id="IPR029058">
    <property type="entry name" value="AB_hydrolase_fold"/>
</dbReference>
<dbReference type="PANTHER" id="PTHR43798">
    <property type="entry name" value="MONOACYLGLYCEROL LIPASE"/>
    <property type="match status" value="1"/>
</dbReference>
<dbReference type="SUPFAM" id="SSF53474">
    <property type="entry name" value="alpha/beta-Hydrolases"/>
    <property type="match status" value="1"/>
</dbReference>
<dbReference type="EC" id="3.1.1.3" evidence="2"/>
<dbReference type="EMBL" id="FWPT01000004">
    <property type="protein sequence ID" value="SMA45622.1"/>
    <property type="molecule type" value="Genomic_DNA"/>
</dbReference>
<dbReference type="GO" id="GO:0016020">
    <property type="term" value="C:membrane"/>
    <property type="evidence" value="ECO:0007669"/>
    <property type="project" value="TreeGrafter"/>
</dbReference>
<dbReference type="GO" id="GO:0047372">
    <property type="term" value="F:monoacylglycerol lipase activity"/>
    <property type="evidence" value="ECO:0007669"/>
    <property type="project" value="TreeGrafter"/>
</dbReference>
<feature type="domain" description="AB hydrolase-1" evidence="1">
    <location>
        <begin position="59"/>
        <end position="302"/>
    </location>
</feature>
<dbReference type="InterPro" id="IPR000639">
    <property type="entry name" value="Epox_hydrolase-like"/>
</dbReference>
<dbReference type="InterPro" id="IPR000073">
    <property type="entry name" value="AB_hydrolase_1"/>
</dbReference>
<dbReference type="GO" id="GO:0004806">
    <property type="term" value="F:triacylglycerol lipase activity"/>
    <property type="evidence" value="ECO:0007669"/>
    <property type="project" value="UniProtKB-EC"/>
</dbReference>
<proteinExistence type="predicted"/>
<evidence type="ECO:0000313" key="3">
    <source>
        <dbReference type="Proteomes" id="UP000196573"/>
    </source>
</evidence>
<dbReference type="RefSeq" id="WP_087109322.1">
    <property type="nucleotide sequence ID" value="NZ_CBCSCN010000002.1"/>
</dbReference>
<dbReference type="Proteomes" id="UP000196573">
    <property type="component" value="Unassembled WGS sequence"/>
</dbReference>
<dbReference type="InterPro" id="IPR050266">
    <property type="entry name" value="AB_hydrolase_sf"/>
</dbReference>